<proteinExistence type="predicted"/>
<dbReference type="AlphaFoldDB" id="A0A8X8A498"/>
<comment type="caution">
    <text evidence="1">The sequence shown here is derived from an EMBL/GenBank/DDBJ whole genome shotgun (WGS) entry which is preliminary data.</text>
</comment>
<reference evidence="1" key="1">
    <citation type="journal article" date="2020" name="bioRxiv">
        <title>Hybrid origin of Populus tomentosa Carr. identified through genome sequencing and phylogenomic analysis.</title>
        <authorList>
            <person name="An X."/>
            <person name="Gao K."/>
            <person name="Chen Z."/>
            <person name="Li J."/>
            <person name="Yang X."/>
            <person name="Yang X."/>
            <person name="Zhou J."/>
            <person name="Guo T."/>
            <person name="Zhao T."/>
            <person name="Huang S."/>
            <person name="Miao D."/>
            <person name="Khan W.U."/>
            <person name="Rao P."/>
            <person name="Ye M."/>
            <person name="Lei B."/>
            <person name="Liao W."/>
            <person name="Wang J."/>
            <person name="Ji L."/>
            <person name="Li Y."/>
            <person name="Guo B."/>
            <person name="Mustafa N.S."/>
            <person name="Li S."/>
            <person name="Yun Q."/>
            <person name="Keller S.R."/>
            <person name="Mao J."/>
            <person name="Zhang R."/>
            <person name="Strauss S.H."/>
        </authorList>
    </citation>
    <scope>NUCLEOTIDE SEQUENCE</scope>
    <source>
        <strain evidence="1">GM15</strain>
        <tissue evidence="1">Leaf</tissue>
    </source>
</reference>
<sequence>MAASKATPEAMAFIVKHGTGIVYSVPDEVRFPEIKDVYTVPWTYSSVDQSEVMTSAHSATPALIVALTDCERPDGMD</sequence>
<dbReference type="EMBL" id="JAAWWB010000006">
    <property type="protein sequence ID" value="KAG6780300.1"/>
    <property type="molecule type" value="Genomic_DNA"/>
</dbReference>
<gene>
    <name evidence="1" type="ORF">POTOM_013154</name>
</gene>
<evidence type="ECO:0000313" key="2">
    <source>
        <dbReference type="Proteomes" id="UP000886885"/>
    </source>
</evidence>
<evidence type="ECO:0000313" key="1">
    <source>
        <dbReference type="EMBL" id="KAG6780300.1"/>
    </source>
</evidence>
<organism evidence="1 2">
    <name type="scientific">Populus tomentosa</name>
    <name type="common">Chinese white poplar</name>
    <dbReference type="NCBI Taxonomy" id="118781"/>
    <lineage>
        <taxon>Eukaryota</taxon>
        <taxon>Viridiplantae</taxon>
        <taxon>Streptophyta</taxon>
        <taxon>Embryophyta</taxon>
        <taxon>Tracheophyta</taxon>
        <taxon>Spermatophyta</taxon>
        <taxon>Magnoliopsida</taxon>
        <taxon>eudicotyledons</taxon>
        <taxon>Gunneridae</taxon>
        <taxon>Pentapetalae</taxon>
        <taxon>rosids</taxon>
        <taxon>fabids</taxon>
        <taxon>Malpighiales</taxon>
        <taxon>Salicaceae</taxon>
        <taxon>Saliceae</taxon>
        <taxon>Populus</taxon>
    </lineage>
</organism>
<name>A0A8X8A498_POPTO</name>
<keyword evidence="2" id="KW-1185">Reference proteome</keyword>
<accession>A0A8X8A498</accession>
<protein>
    <submittedName>
        <fullName evidence="1">Uncharacterized protein</fullName>
    </submittedName>
</protein>
<dbReference type="Proteomes" id="UP000886885">
    <property type="component" value="Chromosome 3D"/>
</dbReference>